<dbReference type="Proteomes" id="UP000192569">
    <property type="component" value="Chromosome I"/>
</dbReference>
<accession>A0A1W1VS12</accession>
<organism evidence="1 2">
    <name type="scientific">Thermanaeromonas toyohensis ToBE</name>
    <dbReference type="NCBI Taxonomy" id="698762"/>
    <lineage>
        <taxon>Bacteria</taxon>
        <taxon>Bacillati</taxon>
        <taxon>Bacillota</taxon>
        <taxon>Clostridia</taxon>
        <taxon>Neomoorellales</taxon>
        <taxon>Neomoorellaceae</taxon>
        <taxon>Thermanaeromonas</taxon>
    </lineage>
</organism>
<gene>
    <name evidence="1" type="ORF">SAMN00808754_1414</name>
</gene>
<keyword evidence="2" id="KW-1185">Reference proteome</keyword>
<proteinExistence type="predicted"/>
<name>A0A1W1VS12_9FIRM</name>
<protein>
    <submittedName>
        <fullName evidence="1">Transcriptional regulator, AbiEi antitoxin, Type IV TA system</fullName>
    </submittedName>
</protein>
<dbReference type="RefSeq" id="WP_084665031.1">
    <property type="nucleotide sequence ID" value="NZ_LT838272.1"/>
</dbReference>
<dbReference type="EMBL" id="LT838272">
    <property type="protein sequence ID" value="SMB96165.1"/>
    <property type="molecule type" value="Genomic_DNA"/>
</dbReference>
<reference evidence="1 2" key="1">
    <citation type="submission" date="2017-04" db="EMBL/GenBank/DDBJ databases">
        <authorList>
            <person name="Afonso C.L."/>
            <person name="Miller P.J."/>
            <person name="Scott M.A."/>
            <person name="Spackman E."/>
            <person name="Goraichik I."/>
            <person name="Dimitrov K.M."/>
            <person name="Suarez D.L."/>
            <person name="Swayne D.E."/>
        </authorList>
    </citation>
    <scope>NUCLEOTIDE SEQUENCE [LARGE SCALE GENOMIC DNA]</scope>
    <source>
        <strain evidence="1 2">ToBE</strain>
    </source>
</reference>
<dbReference type="STRING" id="698762.SAMN00808754_1414"/>
<evidence type="ECO:0000313" key="1">
    <source>
        <dbReference type="EMBL" id="SMB96165.1"/>
    </source>
</evidence>
<sequence>MITLEILSFLRKTRIYPVSPEVLAYELGEGLSSVKRALRRLAVAGIIPELYRGLYWNPFVEPANNLCLHQVIAPASYVSMLTGMWWHGIIEQRPFVVTCVTWSGRGFSCENEFGRYEFVRLPKKFIFGFHDVPEHLFAVGDPEKVLLDYFYVALHVKKRKPRLVELNLEDLDVQKLKEYAKIMGLTWFLEETGLANPDRWSEFAPRGC</sequence>
<evidence type="ECO:0000313" key="2">
    <source>
        <dbReference type="Proteomes" id="UP000192569"/>
    </source>
</evidence>
<dbReference type="AlphaFoldDB" id="A0A1W1VS12"/>